<feature type="signal peptide" evidence="9">
    <location>
        <begin position="1"/>
        <end position="18"/>
    </location>
</feature>
<reference evidence="13" key="1">
    <citation type="journal article" date="2023" name="G3 (Bethesda)">
        <title>A reference genome for the long-term kleptoplast-retaining sea slug Elysia crispata morphotype clarki.</title>
        <authorList>
            <person name="Eastman K.E."/>
            <person name="Pendleton A.L."/>
            <person name="Shaikh M.A."/>
            <person name="Suttiyut T."/>
            <person name="Ogas R."/>
            <person name="Tomko P."/>
            <person name="Gavelis G."/>
            <person name="Widhalm J.R."/>
            <person name="Wisecaver J.H."/>
        </authorList>
    </citation>
    <scope>NUCLEOTIDE SEQUENCE</scope>
    <source>
        <strain evidence="13">ECLA1</strain>
    </source>
</reference>
<dbReference type="SMART" id="SM00645">
    <property type="entry name" value="Pept_C1"/>
    <property type="match status" value="1"/>
</dbReference>
<dbReference type="Gene3D" id="3.90.70.10">
    <property type="entry name" value="Cysteine proteinases"/>
    <property type="match status" value="1"/>
</dbReference>
<dbReference type="PANTHER" id="PTHR12411">
    <property type="entry name" value="CYSTEINE PROTEASE FAMILY C1-RELATED"/>
    <property type="match status" value="1"/>
</dbReference>
<keyword evidence="14" id="KW-1185">Reference proteome</keyword>
<dbReference type="CDD" id="cd02248">
    <property type="entry name" value="Peptidase_C1A"/>
    <property type="match status" value="1"/>
</dbReference>
<keyword evidence="2" id="KW-0645">Protease</keyword>
<gene>
    <name evidence="13" type="ORF">RRG08_033665</name>
</gene>
<dbReference type="InterPro" id="IPR038765">
    <property type="entry name" value="Papain-like_cys_pep_sf"/>
</dbReference>
<keyword evidence="6" id="KW-0865">Zymogen</keyword>
<proteinExistence type="inferred from homology"/>
<dbReference type="PRINTS" id="PR00705">
    <property type="entry name" value="PAPAIN"/>
</dbReference>
<dbReference type="InterPro" id="IPR039417">
    <property type="entry name" value="Peptidase_C1A_papain-like"/>
</dbReference>
<evidence type="ECO:0000256" key="9">
    <source>
        <dbReference type="SAM" id="SignalP"/>
    </source>
</evidence>
<dbReference type="GO" id="GO:0008234">
    <property type="term" value="F:cysteine-type peptidase activity"/>
    <property type="evidence" value="ECO:0007669"/>
    <property type="project" value="UniProtKB-KW"/>
</dbReference>
<evidence type="ECO:0000256" key="1">
    <source>
        <dbReference type="ARBA" id="ARBA00008455"/>
    </source>
</evidence>
<evidence type="ECO:0000259" key="12">
    <source>
        <dbReference type="SMART" id="SM00848"/>
    </source>
</evidence>
<dbReference type="Gene3D" id="1.10.287.2250">
    <property type="match status" value="1"/>
</dbReference>
<dbReference type="CDD" id="cd00042">
    <property type="entry name" value="CY"/>
    <property type="match status" value="2"/>
</dbReference>
<dbReference type="InterPro" id="IPR000169">
    <property type="entry name" value="Pept_cys_AS"/>
</dbReference>
<dbReference type="EMBL" id="JAWDGP010002410">
    <property type="protein sequence ID" value="KAK3783404.1"/>
    <property type="molecule type" value="Genomic_DNA"/>
</dbReference>
<dbReference type="Pfam" id="PF00112">
    <property type="entry name" value="Peptidase_C1"/>
    <property type="match status" value="1"/>
</dbReference>
<dbReference type="PROSITE" id="PS00639">
    <property type="entry name" value="THIOL_PROTEASE_HIS"/>
    <property type="match status" value="1"/>
</dbReference>
<evidence type="ECO:0000259" key="10">
    <source>
        <dbReference type="SMART" id="SM00043"/>
    </source>
</evidence>
<dbReference type="Proteomes" id="UP001283361">
    <property type="component" value="Unassembled WGS sequence"/>
</dbReference>
<keyword evidence="7" id="KW-1015">Disulfide bond</keyword>
<dbReference type="AlphaFoldDB" id="A0AAE1DUH5"/>
<organism evidence="13 14">
    <name type="scientific">Elysia crispata</name>
    <name type="common">lettuce slug</name>
    <dbReference type="NCBI Taxonomy" id="231223"/>
    <lineage>
        <taxon>Eukaryota</taxon>
        <taxon>Metazoa</taxon>
        <taxon>Spiralia</taxon>
        <taxon>Lophotrochozoa</taxon>
        <taxon>Mollusca</taxon>
        <taxon>Gastropoda</taxon>
        <taxon>Heterobranchia</taxon>
        <taxon>Euthyneura</taxon>
        <taxon>Panpulmonata</taxon>
        <taxon>Sacoglossa</taxon>
        <taxon>Placobranchoidea</taxon>
        <taxon>Plakobranchidae</taxon>
        <taxon>Elysia</taxon>
    </lineage>
</organism>
<name>A0AAE1DUH5_9GAST</name>
<evidence type="ECO:0000256" key="8">
    <source>
        <dbReference type="ARBA" id="ARBA00023180"/>
    </source>
</evidence>
<evidence type="ECO:0000256" key="4">
    <source>
        <dbReference type="ARBA" id="ARBA00022801"/>
    </source>
</evidence>
<evidence type="ECO:0000256" key="5">
    <source>
        <dbReference type="ARBA" id="ARBA00022807"/>
    </source>
</evidence>
<keyword evidence="5" id="KW-0788">Thiol protease</keyword>
<keyword evidence="3 9" id="KW-0732">Signal</keyword>
<dbReference type="InterPro" id="IPR025660">
    <property type="entry name" value="Pept_his_AS"/>
</dbReference>
<evidence type="ECO:0000259" key="11">
    <source>
        <dbReference type="SMART" id="SM00645"/>
    </source>
</evidence>
<evidence type="ECO:0000256" key="2">
    <source>
        <dbReference type="ARBA" id="ARBA00022670"/>
    </source>
</evidence>
<dbReference type="InterPro" id="IPR000010">
    <property type="entry name" value="Cystatin_dom"/>
</dbReference>
<protein>
    <recommendedName>
        <fullName evidence="15">Cathepsin L</fullName>
    </recommendedName>
</protein>
<dbReference type="FunFam" id="3.90.70.10:FF:000130">
    <property type="entry name" value="Cysteine proteinase 1"/>
    <property type="match status" value="1"/>
</dbReference>
<keyword evidence="4" id="KW-0378">Hydrolase</keyword>
<dbReference type="Pfam" id="PF08246">
    <property type="entry name" value="Inhibitor_I29"/>
    <property type="match status" value="1"/>
</dbReference>
<dbReference type="SMART" id="SM00848">
    <property type="entry name" value="Inhibitor_I29"/>
    <property type="match status" value="1"/>
</dbReference>
<feature type="chain" id="PRO_5042225089" description="Cathepsin L" evidence="9">
    <location>
        <begin position="19"/>
        <end position="657"/>
    </location>
</feature>
<evidence type="ECO:0000313" key="14">
    <source>
        <dbReference type="Proteomes" id="UP001283361"/>
    </source>
</evidence>
<dbReference type="SUPFAM" id="SSF54001">
    <property type="entry name" value="Cysteine proteinases"/>
    <property type="match status" value="1"/>
</dbReference>
<dbReference type="InterPro" id="IPR013128">
    <property type="entry name" value="Peptidase_C1A"/>
</dbReference>
<dbReference type="InterPro" id="IPR013201">
    <property type="entry name" value="Prot_inhib_I29"/>
</dbReference>
<feature type="domain" description="Peptidase C1A papain C-terminal" evidence="11">
    <location>
        <begin position="442"/>
        <end position="653"/>
    </location>
</feature>
<dbReference type="Pfam" id="PF00031">
    <property type="entry name" value="Cystatin"/>
    <property type="match status" value="1"/>
</dbReference>
<evidence type="ECO:0000256" key="3">
    <source>
        <dbReference type="ARBA" id="ARBA00022729"/>
    </source>
</evidence>
<dbReference type="SMART" id="SM00043">
    <property type="entry name" value="CY"/>
    <property type="match status" value="1"/>
</dbReference>
<keyword evidence="8" id="KW-0325">Glycoprotein</keyword>
<comment type="caution">
    <text evidence="13">The sequence shown here is derived from an EMBL/GenBank/DDBJ whole genome shotgun (WGS) entry which is preliminary data.</text>
</comment>
<dbReference type="Gene3D" id="3.10.450.10">
    <property type="match status" value="2"/>
</dbReference>
<evidence type="ECO:0000256" key="7">
    <source>
        <dbReference type="ARBA" id="ARBA00023157"/>
    </source>
</evidence>
<feature type="domain" description="Cathepsin propeptide inhibitor" evidence="12">
    <location>
        <begin position="358"/>
        <end position="415"/>
    </location>
</feature>
<feature type="domain" description="Cystatin" evidence="10">
    <location>
        <begin position="153"/>
        <end position="262"/>
    </location>
</feature>
<dbReference type="InterPro" id="IPR046350">
    <property type="entry name" value="Cystatin_sf"/>
</dbReference>
<accession>A0AAE1DUH5</accession>
<dbReference type="InterPro" id="IPR000668">
    <property type="entry name" value="Peptidase_C1A_C"/>
</dbReference>
<evidence type="ECO:0000256" key="6">
    <source>
        <dbReference type="ARBA" id="ARBA00023145"/>
    </source>
</evidence>
<dbReference type="SUPFAM" id="SSF54403">
    <property type="entry name" value="Cystatin/monellin"/>
    <property type="match status" value="2"/>
</dbReference>
<evidence type="ECO:0008006" key="15">
    <source>
        <dbReference type="Google" id="ProtNLM"/>
    </source>
</evidence>
<dbReference type="GO" id="GO:0006508">
    <property type="term" value="P:proteolysis"/>
    <property type="evidence" value="ECO:0007669"/>
    <property type="project" value="UniProtKB-KW"/>
</dbReference>
<dbReference type="GO" id="GO:0004869">
    <property type="term" value="F:cysteine-type endopeptidase inhibitor activity"/>
    <property type="evidence" value="ECO:0007669"/>
    <property type="project" value="InterPro"/>
</dbReference>
<evidence type="ECO:0000313" key="13">
    <source>
        <dbReference type="EMBL" id="KAK3783404.1"/>
    </source>
</evidence>
<sequence length="657" mass="73290">MKLYVILGFLILVELVSSLGLLGGDATSREGQPLMGGYSEQNLDLLTSEKKNYYINAANKAIEMMNDVTNGKPLIFQKLVSVRTQVIAGVNYDITMKVLIDDKSQICHVLVTNMLNNAIPGGTWSVVAQSSNDPCAPYTSAPEQVHIMKRSAHLLGGEGQASSEDMGVQKAARWALEHINSMSNSLFRQVLVRVSNVKKQVVNGYRYRFQLTTAPTDCLNEPENKDKGLEECPVSNTGKIQDCSVSLIYSLEVYKMETFSCKPSSKKPILGGDDHDYKPHGLLGGYDHGKSFNGLLGKDLQDFLPHGQPYFMPRQADQNNPLSSNTEDRITQMRIGGGDDHDYLPHDSGKCTEYREEFIAFKAKHNKVYGSYREEAKRFMVFCENMDKVKEYQRLDQGSAIYGATKFADMTETEFEKQYLGLKVPIGHSSAWPAAEIPQVSFPVSWDWREHKIVTPVKNQGSCGSCWAFSTTGNVEGQWALVNKKLYSLSEQELVDCDKIDEGCNGGLPTQAYEAIMKLGGLETEQDYKYEGHDEKCQFNKSEVVVTLSGAVNISKNETEMAAWLYKNGPISIGINAFAMQFYLGGIAHPWKIFCNPKSLDHGVLIVGYGVEKGEPFWMIKNSWGSDWGREGYYYVYRGDGTCGLNEMCTSAQVKKK</sequence>
<dbReference type="PROSITE" id="PS00139">
    <property type="entry name" value="THIOL_PROTEASE_CYS"/>
    <property type="match status" value="1"/>
</dbReference>
<comment type="similarity">
    <text evidence="1">Belongs to the peptidase C1 family.</text>
</comment>